<protein>
    <submittedName>
        <fullName evidence="1">Uncharacterized protein</fullName>
    </submittedName>
</protein>
<evidence type="ECO:0000313" key="2">
    <source>
        <dbReference type="Proteomes" id="UP001281614"/>
    </source>
</evidence>
<dbReference type="AlphaFoldDB" id="A0AAD9YFP0"/>
<organism evidence="1 2">
    <name type="scientific">Colletotrichum kahawae</name>
    <name type="common">Coffee berry disease fungus</name>
    <dbReference type="NCBI Taxonomy" id="34407"/>
    <lineage>
        <taxon>Eukaryota</taxon>
        <taxon>Fungi</taxon>
        <taxon>Dikarya</taxon>
        <taxon>Ascomycota</taxon>
        <taxon>Pezizomycotina</taxon>
        <taxon>Sordariomycetes</taxon>
        <taxon>Hypocreomycetidae</taxon>
        <taxon>Glomerellales</taxon>
        <taxon>Glomerellaceae</taxon>
        <taxon>Colletotrichum</taxon>
        <taxon>Colletotrichum gloeosporioides species complex</taxon>
    </lineage>
</organism>
<name>A0AAD9YFP0_COLKA</name>
<dbReference type="Proteomes" id="UP001281614">
    <property type="component" value="Unassembled WGS sequence"/>
</dbReference>
<sequence length="88" mass="9542">MVQARCLFLTIPVAVAPRVNRGSRYAVRYGGTYRSTLFSFWATVHADVGRTEVASLASLASYPAQPVRAVAGDREGRLQVPKANPPSH</sequence>
<reference evidence="1" key="1">
    <citation type="submission" date="2023-02" db="EMBL/GenBank/DDBJ databases">
        <title>Colletotrichum kahawae CIFC_Que2 genome sequencing and assembly.</title>
        <authorList>
            <person name="Baroncelli R."/>
        </authorList>
    </citation>
    <scope>NUCLEOTIDE SEQUENCE</scope>
    <source>
        <strain evidence="1">CIFC_Que2</strain>
    </source>
</reference>
<proteinExistence type="predicted"/>
<dbReference type="EMBL" id="VYYT01000146">
    <property type="protein sequence ID" value="KAK2763454.1"/>
    <property type="molecule type" value="Genomic_DNA"/>
</dbReference>
<gene>
    <name evidence="1" type="ORF">CKAH01_05048</name>
</gene>
<keyword evidence="2" id="KW-1185">Reference proteome</keyword>
<accession>A0AAD9YFP0</accession>
<evidence type="ECO:0000313" key="1">
    <source>
        <dbReference type="EMBL" id="KAK2763454.1"/>
    </source>
</evidence>
<comment type="caution">
    <text evidence="1">The sequence shown here is derived from an EMBL/GenBank/DDBJ whole genome shotgun (WGS) entry which is preliminary data.</text>
</comment>